<dbReference type="Gene3D" id="1.10.3230.30">
    <property type="entry name" value="Phage gp6-like head-tail connector protein"/>
    <property type="match status" value="1"/>
</dbReference>
<gene>
    <name evidence="1" type="ORF">SAMN05443551_1829</name>
</gene>
<dbReference type="InterPro" id="IPR011738">
    <property type="entry name" value="Phage_CHP"/>
</dbReference>
<accession>A0A1M5RP54</accession>
<dbReference type="NCBIfam" id="TIGR01560">
    <property type="entry name" value="put_DNA_pack"/>
    <property type="match status" value="1"/>
</dbReference>
<dbReference type="AlphaFoldDB" id="A0A1M5RP54"/>
<organism evidence="1 2">
    <name type="scientific">Marivita hallyeonensis</name>
    <dbReference type="NCBI Taxonomy" id="996342"/>
    <lineage>
        <taxon>Bacteria</taxon>
        <taxon>Pseudomonadati</taxon>
        <taxon>Pseudomonadota</taxon>
        <taxon>Alphaproteobacteria</taxon>
        <taxon>Rhodobacterales</taxon>
        <taxon>Roseobacteraceae</taxon>
        <taxon>Marivita</taxon>
    </lineage>
</organism>
<dbReference type="NCBIfam" id="TIGR02215">
    <property type="entry name" value="phage_chp_gp8"/>
    <property type="match status" value="1"/>
</dbReference>
<reference evidence="1 2" key="1">
    <citation type="submission" date="2016-11" db="EMBL/GenBank/DDBJ databases">
        <authorList>
            <person name="Jaros S."/>
            <person name="Januszkiewicz K."/>
            <person name="Wedrychowicz H."/>
        </authorList>
    </citation>
    <scope>NUCLEOTIDE SEQUENCE [LARGE SCALE GENOMIC DNA]</scope>
    <source>
        <strain evidence="1 2">DSM 29431</strain>
    </source>
</reference>
<evidence type="ECO:0000313" key="2">
    <source>
        <dbReference type="Proteomes" id="UP000184221"/>
    </source>
</evidence>
<sequence>MYLIEESQIPDAALPVARLRDHLRLGSGFAEDSLQDDLLLGFLRAAIAAVEARTGKALIARDFLCSLQRWRDVTGQVLPIAPVRMVTQVQLVDRFGVGTVVASDRYSLVEDASAPCLRPVGTVLPSVPEYGSVEVRFEAGMALAFGDLPADLAQAVMLLAAHYYEYRDETALGQGCMPFGVTSLIARYRPVRLGFGA</sequence>
<dbReference type="Proteomes" id="UP000184221">
    <property type="component" value="Unassembled WGS sequence"/>
</dbReference>
<evidence type="ECO:0000313" key="1">
    <source>
        <dbReference type="EMBL" id="SHH27931.1"/>
    </source>
</evidence>
<keyword evidence="2" id="KW-1185">Reference proteome</keyword>
<dbReference type="STRING" id="996342.SAMN05443551_1829"/>
<dbReference type="CDD" id="cd08054">
    <property type="entry name" value="gp6"/>
    <property type="match status" value="1"/>
</dbReference>
<proteinExistence type="predicted"/>
<name>A0A1M5RP54_9RHOB</name>
<dbReference type="EMBL" id="FQXC01000002">
    <property type="protein sequence ID" value="SHH27931.1"/>
    <property type="molecule type" value="Genomic_DNA"/>
</dbReference>
<dbReference type="InterPro" id="IPR006450">
    <property type="entry name" value="Phage_HK97_gp6-like"/>
</dbReference>
<dbReference type="OrthoDB" id="8478788at2"/>
<dbReference type="RefSeq" id="WP_072777167.1">
    <property type="nucleotide sequence ID" value="NZ_FQXC01000002.1"/>
</dbReference>
<protein>
    <recommendedName>
        <fullName evidence="3">Phage gp6-like head-tail connector protein</fullName>
    </recommendedName>
</protein>
<evidence type="ECO:0008006" key="3">
    <source>
        <dbReference type="Google" id="ProtNLM"/>
    </source>
</evidence>